<dbReference type="Proteomes" id="UP000224567">
    <property type="component" value="Unassembled WGS sequence"/>
</dbReference>
<gene>
    <name evidence="1" type="ORF">CQW23_17211</name>
</gene>
<organism evidence="1 2">
    <name type="scientific">Capsicum baccatum</name>
    <name type="common">Peruvian pepper</name>
    <dbReference type="NCBI Taxonomy" id="33114"/>
    <lineage>
        <taxon>Eukaryota</taxon>
        <taxon>Viridiplantae</taxon>
        <taxon>Streptophyta</taxon>
        <taxon>Embryophyta</taxon>
        <taxon>Tracheophyta</taxon>
        <taxon>Spermatophyta</taxon>
        <taxon>Magnoliopsida</taxon>
        <taxon>eudicotyledons</taxon>
        <taxon>Gunneridae</taxon>
        <taxon>Pentapetalae</taxon>
        <taxon>asterids</taxon>
        <taxon>lamiids</taxon>
        <taxon>Solanales</taxon>
        <taxon>Solanaceae</taxon>
        <taxon>Solanoideae</taxon>
        <taxon>Capsiceae</taxon>
        <taxon>Capsicum</taxon>
    </lineage>
</organism>
<protein>
    <submittedName>
        <fullName evidence="1">26S proteasome non-ATPase regulatory subunit 11-like protein</fullName>
    </submittedName>
</protein>
<sequence>MQKKKIIKLLTGYSYFYEAFETFNALSRDPKDTSSKKDPDAKAKAKAIYSLKYMLLCKIMVSQADDVAGIISSYGLEYLRPEHDAMKAVAMLTPGDLWNSLRFLFA</sequence>
<dbReference type="OrthoDB" id="1418352at2759"/>
<proteinExistence type="predicted"/>
<reference evidence="2" key="2">
    <citation type="journal article" date="2017" name="J. Anim. Genet.">
        <title>Multiple reference genome sequences of hot pepper reveal the massive evolution of plant disease resistance genes by retroduplication.</title>
        <authorList>
            <person name="Kim S."/>
            <person name="Park J."/>
            <person name="Yeom S.-I."/>
            <person name="Kim Y.-M."/>
            <person name="Seo E."/>
            <person name="Kim K.-T."/>
            <person name="Kim M.-S."/>
            <person name="Lee J.M."/>
            <person name="Cheong K."/>
            <person name="Shin H.-S."/>
            <person name="Kim S.-B."/>
            <person name="Han K."/>
            <person name="Lee J."/>
            <person name="Park M."/>
            <person name="Lee H.-A."/>
            <person name="Lee H.-Y."/>
            <person name="Lee Y."/>
            <person name="Oh S."/>
            <person name="Lee J.H."/>
            <person name="Choi E."/>
            <person name="Choi E."/>
            <person name="Lee S.E."/>
            <person name="Jeon J."/>
            <person name="Kim H."/>
            <person name="Choi G."/>
            <person name="Song H."/>
            <person name="Lee J."/>
            <person name="Lee S.-C."/>
            <person name="Kwon J.-K."/>
            <person name="Lee H.-Y."/>
            <person name="Koo N."/>
            <person name="Hong Y."/>
            <person name="Kim R.W."/>
            <person name="Kang W.-H."/>
            <person name="Huh J.H."/>
            <person name="Kang B.-C."/>
            <person name="Yang T.-J."/>
            <person name="Lee Y.-H."/>
            <person name="Bennetzen J.L."/>
            <person name="Choi D."/>
        </authorList>
    </citation>
    <scope>NUCLEOTIDE SEQUENCE [LARGE SCALE GENOMIC DNA]</scope>
    <source>
        <strain evidence="2">cv. PBC81</strain>
    </source>
</reference>
<reference evidence="1 2" key="1">
    <citation type="journal article" date="2017" name="Genome Biol.">
        <title>New reference genome sequences of hot pepper reveal the massive evolution of plant disease-resistance genes by retroduplication.</title>
        <authorList>
            <person name="Kim S."/>
            <person name="Park J."/>
            <person name="Yeom S.I."/>
            <person name="Kim Y.M."/>
            <person name="Seo E."/>
            <person name="Kim K.T."/>
            <person name="Kim M.S."/>
            <person name="Lee J.M."/>
            <person name="Cheong K."/>
            <person name="Shin H.S."/>
            <person name="Kim S.B."/>
            <person name="Han K."/>
            <person name="Lee J."/>
            <person name="Park M."/>
            <person name="Lee H.A."/>
            <person name="Lee H.Y."/>
            <person name="Lee Y."/>
            <person name="Oh S."/>
            <person name="Lee J.H."/>
            <person name="Choi E."/>
            <person name="Choi E."/>
            <person name="Lee S.E."/>
            <person name="Jeon J."/>
            <person name="Kim H."/>
            <person name="Choi G."/>
            <person name="Song H."/>
            <person name="Lee J."/>
            <person name="Lee S.C."/>
            <person name="Kwon J.K."/>
            <person name="Lee H.Y."/>
            <person name="Koo N."/>
            <person name="Hong Y."/>
            <person name="Kim R.W."/>
            <person name="Kang W.H."/>
            <person name="Huh J.H."/>
            <person name="Kang B.C."/>
            <person name="Yang T.J."/>
            <person name="Lee Y.H."/>
            <person name="Bennetzen J.L."/>
            <person name="Choi D."/>
        </authorList>
    </citation>
    <scope>NUCLEOTIDE SEQUENCE [LARGE SCALE GENOMIC DNA]</scope>
    <source>
        <strain evidence="2">cv. PBC81</strain>
    </source>
</reference>
<dbReference type="AlphaFoldDB" id="A0A2G2WD45"/>
<evidence type="ECO:0000313" key="2">
    <source>
        <dbReference type="Proteomes" id="UP000224567"/>
    </source>
</evidence>
<dbReference type="EMBL" id="MLFT02000007">
    <property type="protein sequence ID" value="PHT43186.1"/>
    <property type="molecule type" value="Genomic_DNA"/>
</dbReference>
<dbReference type="Gene3D" id="1.25.40.570">
    <property type="match status" value="1"/>
</dbReference>
<evidence type="ECO:0000313" key="1">
    <source>
        <dbReference type="EMBL" id="PHT43186.1"/>
    </source>
</evidence>
<name>A0A2G2WD45_CAPBA</name>
<dbReference type="STRING" id="33114.A0A2G2WD45"/>
<comment type="caution">
    <text evidence="1">The sequence shown here is derived from an EMBL/GenBank/DDBJ whole genome shotgun (WGS) entry which is preliminary data.</text>
</comment>
<accession>A0A2G2WD45</accession>
<dbReference type="GO" id="GO:0000502">
    <property type="term" value="C:proteasome complex"/>
    <property type="evidence" value="ECO:0007669"/>
    <property type="project" value="UniProtKB-KW"/>
</dbReference>
<keyword evidence="2" id="KW-1185">Reference proteome</keyword>